<dbReference type="NCBIfam" id="TIGR00131">
    <property type="entry name" value="gal_kin"/>
    <property type="match status" value="1"/>
</dbReference>
<dbReference type="EC" id="2.7.1.6" evidence="11 12"/>
<evidence type="ECO:0000256" key="2">
    <source>
        <dbReference type="ARBA" id="ARBA00022490"/>
    </source>
</evidence>
<keyword evidence="2 11" id="KW-0963">Cytoplasm</keyword>
<dbReference type="GO" id="GO:0004335">
    <property type="term" value="F:galactokinase activity"/>
    <property type="evidence" value="ECO:0007669"/>
    <property type="project" value="UniProtKB-UniRule"/>
</dbReference>
<evidence type="ECO:0000256" key="11">
    <source>
        <dbReference type="HAMAP-Rule" id="MF_00246"/>
    </source>
</evidence>
<dbReference type="FunFam" id="3.30.230.10:FF:000017">
    <property type="entry name" value="Galactokinase"/>
    <property type="match status" value="1"/>
</dbReference>
<feature type="binding site" evidence="11">
    <location>
        <position position="164"/>
    </location>
    <ligand>
        <name>Mg(2+)</name>
        <dbReference type="ChEBI" id="CHEBI:18420"/>
    </ligand>
</feature>
<keyword evidence="9 11" id="KW-0299">Galactose metabolism</keyword>
<dbReference type="Gene3D" id="3.30.230.10">
    <property type="match status" value="1"/>
</dbReference>
<dbReference type="HAMAP" id="MF_00246">
    <property type="entry name" value="Galactokinase"/>
    <property type="match status" value="1"/>
</dbReference>
<dbReference type="InterPro" id="IPR022963">
    <property type="entry name" value="Galactokinase_bac"/>
</dbReference>
<dbReference type="SUPFAM" id="SSF54211">
    <property type="entry name" value="Ribosomal protein S5 domain 2-like"/>
    <property type="match status" value="1"/>
</dbReference>
<dbReference type="UniPathway" id="UPA00214"/>
<evidence type="ECO:0000256" key="12">
    <source>
        <dbReference type="NCBIfam" id="TIGR00131"/>
    </source>
</evidence>
<feature type="domain" description="GHMP kinase C-terminal" evidence="14">
    <location>
        <begin position="286"/>
        <end position="365"/>
    </location>
</feature>
<evidence type="ECO:0000256" key="3">
    <source>
        <dbReference type="ARBA" id="ARBA00022679"/>
    </source>
</evidence>
<evidence type="ECO:0000259" key="13">
    <source>
        <dbReference type="Pfam" id="PF00288"/>
    </source>
</evidence>
<dbReference type="EMBL" id="CP061470">
    <property type="protein sequence ID" value="QNU19317.1"/>
    <property type="molecule type" value="Genomic_DNA"/>
</dbReference>
<dbReference type="InterPro" id="IPR019539">
    <property type="entry name" value="GalKase_N"/>
</dbReference>
<evidence type="ECO:0000259" key="15">
    <source>
        <dbReference type="Pfam" id="PF10509"/>
    </source>
</evidence>
<evidence type="ECO:0000256" key="5">
    <source>
        <dbReference type="ARBA" id="ARBA00022741"/>
    </source>
</evidence>
<name>A0A7H1RYH8_9BACL</name>
<feature type="domain" description="Galactokinase N-terminal" evidence="15">
    <location>
        <begin position="9"/>
        <end position="59"/>
    </location>
</feature>
<dbReference type="InterPro" id="IPR020568">
    <property type="entry name" value="Ribosomal_Su5_D2-typ_SF"/>
</dbReference>
<dbReference type="InterPro" id="IPR014721">
    <property type="entry name" value="Ribsml_uS5_D2-typ_fold_subgr"/>
</dbReference>
<gene>
    <name evidence="11" type="primary">galK</name>
    <name evidence="16" type="ORF">IC807_06880</name>
</gene>
<dbReference type="GO" id="GO:0005524">
    <property type="term" value="F:ATP binding"/>
    <property type="evidence" value="ECO:0007669"/>
    <property type="project" value="UniProtKB-UniRule"/>
</dbReference>
<evidence type="ECO:0000256" key="4">
    <source>
        <dbReference type="ARBA" id="ARBA00022723"/>
    </source>
</evidence>
<dbReference type="InterPro" id="IPR036554">
    <property type="entry name" value="GHMP_kinase_C_sf"/>
</dbReference>
<dbReference type="Pfam" id="PF00288">
    <property type="entry name" value="GHMP_kinases_N"/>
    <property type="match status" value="1"/>
</dbReference>
<protein>
    <recommendedName>
        <fullName evidence="11 12">Galactokinase</fullName>
        <ecNumber evidence="11 12">2.7.1.6</ecNumber>
    </recommendedName>
    <alternativeName>
        <fullName evidence="11">Galactose kinase</fullName>
    </alternativeName>
</protein>
<feature type="site" description="Transition state stabilizer" evidence="11">
    <location>
        <position position="30"/>
    </location>
</feature>
<dbReference type="NCBIfam" id="NF003705">
    <property type="entry name" value="PRK05322.1"/>
    <property type="match status" value="1"/>
</dbReference>
<dbReference type="InterPro" id="IPR006203">
    <property type="entry name" value="GHMP_knse_ATP-bd_CS"/>
</dbReference>
<evidence type="ECO:0000256" key="1">
    <source>
        <dbReference type="ARBA" id="ARBA00006566"/>
    </source>
</evidence>
<comment type="similarity">
    <text evidence="1 11">Belongs to the GHMP kinase family. GalK subfamily.</text>
</comment>
<proteinExistence type="inferred from homology"/>
<dbReference type="RefSeq" id="WP_081212823.1">
    <property type="nucleotide sequence ID" value="NZ_CP061470.1"/>
</dbReference>
<dbReference type="PRINTS" id="PR00959">
    <property type="entry name" value="MEVGALKINASE"/>
</dbReference>
<dbReference type="Gene3D" id="3.30.70.890">
    <property type="entry name" value="GHMP kinase, C-terminal domain"/>
    <property type="match status" value="1"/>
</dbReference>
<evidence type="ECO:0000256" key="7">
    <source>
        <dbReference type="ARBA" id="ARBA00022840"/>
    </source>
</evidence>
<comment type="subcellular location">
    <subcellularLocation>
        <location evidence="11">Cytoplasm</location>
    </subcellularLocation>
</comment>
<evidence type="ECO:0000256" key="9">
    <source>
        <dbReference type="ARBA" id="ARBA00023144"/>
    </source>
</evidence>
<dbReference type="PROSITE" id="PS00106">
    <property type="entry name" value="GALACTOKINASE"/>
    <property type="match status" value="1"/>
</dbReference>
<dbReference type="PIRSF" id="PIRSF000530">
    <property type="entry name" value="Galactokinase"/>
    <property type="match status" value="1"/>
</dbReference>
<evidence type="ECO:0000256" key="6">
    <source>
        <dbReference type="ARBA" id="ARBA00022777"/>
    </source>
</evidence>
<dbReference type="AlphaFoldDB" id="A0A7H1RYH8"/>
<dbReference type="SUPFAM" id="SSF55060">
    <property type="entry name" value="GHMP Kinase, C-terminal domain"/>
    <property type="match status" value="1"/>
</dbReference>
<dbReference type="GO" id="GO:0000287">
    <property type="term" value="F:magnesium ion binding"/>
    <property type="evidence" value="ECO:0007669"/>
    <property type="project" value="UniProtKB-UniRule"/>
</dbReference>
<feature type="binding site" evidence="11">
    <location>
        <begin position="36"/>
        <end position="39"/>
    </location>
    <ligand>
        <name>substrate</name>
    </ligand>
</feature>
<dbReference type="GO" id="GO:0005829">
    <property type="term" value="C:cytosol"/>
    <property type="evidence" value="ECO:0007669"/>
    <property type="project" value="TreeGrafter"/>
</dbReference>
<dbReference type="InterPro" id="IPR013750">
    <property type="entry name" value="GHMP_kinase_C_dom"/>
</dbReference>
<comment type="function">
    <text evidence="11">Catalyzes the transfer of the gamma-phosphate of ATP to D-galactose to form alpha-D-galactose-1-phosphate (Gal-1-P).</text>
</comment>
<keyword evidence="7 11" id="KW-0067">ATP-binding</keyword>
<dbReference type="PROSITE" id="PS00627">
    <property type="entry name" value="GHMP_KINASES_ATP"/>
    <property type="match status" value="1"/>
</dbReference>
<feature type="binding site" evidence="11">
    <location>
        <begin position="126"/>
        <end position="132"/>
    </location>
    <ligand>
        <name>ATP</name>
        <dbReference type="ChEBI" id="CHEBI:30616"/>
    </ligand>
</feature>
<comment type="catalytic activity">
    <reaction evidence="11">
        <text>alpha-D-galactose + ATP = alpha-D-galactose 1-phosphate + ADP + H(+)</text>
        <dbReference type="Rhea" id="RHEA:13553"/>
        <dbReference type="ChEBI" id="CHEBI:15378"/>
        <dbReference type="ChEBI" id="CHEBI:28061"/>
        <dbReference type="ChEBI" id="CHEBI:30616"/>
        <dbReference type="ChEBI" id="CHEBI:58336"/>
        <dbReference type="ChEBI" id="CHEBI:456216"/>
        <dbReference type="EC" id="2.7.1.6"/>
    </reaction>
</comment>
<keyword evidence="5 11" id="KW-0547">Nucleotide-binding</keyword>
<reference evidence="16 17" key="1">
    <citation type="submission" date="2020-09" db="EMBL/GenBank/DDBJ databases">
        <title>Complete Geobacillus genomes through the use of hybrid genome assembly.</title>
        <authorList>
            <person name="Vera D.L."/>
            <person name="Venkateswaran K."/>
            <person name="Singh N.K."/>
            <person name="Landry K."/>
        </authorList>
    </citation>
    <scope>NUCLEOTIDE SEQUENCE [LARGE SCALE GENOMIC DNA]</scope>
    <source>
        <strain evidence="16 17">SURF-189</strain>
    </source>
</reference>
<keyword evidence="10 11" id="KW-0119">Carbohydrate metabolism</keyword>
<evidence type="ECO:0000259" key="14">
    <source>
        <dbReference type="Pfam" id="PF08544"/>
    </source>
</evidence>
<organism evidence="16 17">
    <name type="scientific">Geobacillus zalihae</name>
    <dbReference type="NCBI Taxonomy" id="213419"/>
    <lineage>
        <taxon>Bacteria</taxon>
        <taxon>Bacillati</taxon>
        <taxon>Bacillota</taxon>
        <taxon>Bacilli</taxon>
        <taxon>Bacillales</taxon>
        <taxon>Anoxybacillaceae</taxon>
        <taxon>Geobacillus</taxon>
    </lineage>
</organism>
<dbReference type="PANTHER" id="PTHR10457">
    <property type="entry name" value="MEVALONATE KINASE/GALACTOKINASE"/>
    <property type="match status" value="1"/>
</dbReference>
<evidence type="ECO:0000256" key="10">
    <source>
        <dbReference type="ARBA" id="ARBA00023277"/>
    </source>
</evidence>
<dbReference type="Pfam" id="PF08544">
    <property type="entry name" value="GHMP_kinases_C"/>
    <property type="match status" value="1"/>
</dbReference>
<dbReference type="GO" id="GO:0006012">
    <property type="term" value="P:galactose metabolic process"/>
    <property type="evidence" value="ECO:0007669"/>
    <property type="project" value="UniProtKB-UniRule"/>
</dbReference>
<feature type="binding site" evidence="11">
    <location>
        <position position="132"/>
    </location>
    <ligand>
        <name>Mg(2+)</name>
        <dbReference type="ChEBI" id="CHEBI:18420"/>
    </ligand>
</feature>
<keyword evidence="8 11" id="KW-0460">Magnesium</keyword>
<comment type="pathway">
    <text evidence="11">Carbohydrate metabolism; galactose metabolism.</text>
</comment>
<feature type="binding site" evidence="11">
    <location>
        <position position="70"/>
    </location>
    <ligand>
        <name>ATP</name>
        <dbReference type="ChEBI" id="CHEBI:30616"/>
    </ligand>
</feature>
<dbReference type="InterPro" id="IPR006204">
    <property type="entry name" value="GHMP_kinase_N_dom"/>
</dbReference>
<dbReference type="Proteomes" id="UP000516388">
    <property type="component" value="Chromosome"/>
</dbReference>
<feature type="domain" description="GHMP kinase N-terminal" evidence="13">
    <location>
        <begin position="96"/>
        <end position="184"/>
    </location>
</feature>
<dbReference type="InterPro" id="IPR006206">
    <property type="entry name" value="Mevalonate/galactokinase"/>
</dbReference>
<dbReference type="InterPro" id="IPR019741">
    <property type="entry name" value="Galactokinase_CS"/>
</dbReference>
<keyword evidence="6 11" id="KW-0418">Kinase</keyword>
<dbReference type="PANTHER" id="PTHR10457:SF7">
    <property type="entry name" value="GALACTOKINASE-RELATED"/>
    <property type="match status" value="1"/>
</dbReference>
<sequence length="396" mass="43538">MAVSFGLTETFKNVFGGGEERVRIFFAPGRVNLIGEHTDYNGGHVLPCALEIGTYALVRQTDEPFVRLYSQNFPETGVITVSYDDLSYRSEHGWANYPKGILAAFQALRPLETGLDILYYGTIPNGAGLSSSASIELVTAVMLNELFRRGLDQLELVKMSQTVENKYVGVNCGIMDQFAVGMGKQDCAILLNCQTLEYRYLPLVLNDCSIVIANTNKKRGLANSAYNERRATCEAALAKLQSVRNIASLGELTSAELARYAHLLSPLEQKRARHAVTENERTLEAARALERGDLVRFGELMKQSHLSLRNDYEVTGVELDTLVEAAWSHEGTVGARMTGAGFGGCTVNIVKKACVQDFIERVGNAYAEKIGYEASFYVVEVGDGARELTGLEEMSR</sequence>
<keyword evidence="17" id="KW-1185">Reference proteome</keyword>
<keyword evidence="4 11" id="KW-0479">Metal-binding</keyword>
<accession>A0A7H1RYH8</accession>
<dbReference type="PRINTS" id="PR00473">
    <property type="entry name" value="GALCTOKINASE"/>
</dbReference>
<feature type="active site" description="Proton acceptor" evidence="11">
    <location>
        <position position="176"/>
    </location>
</feature>
<dbReference type="InterPro" id="IPR000705">
    <property type="entry name" value="Galactokinase"/>
</dbReference>
<evidence type="ECO:0000313" key="17">
    <source>
        <dbReference type="Proteomes" id="UP000516388"/>
    </source>
</evidence>
<dbReference type="FunFam" id="3.30.70.890:FF:000001">
    <property type="entry name" value="Galactokinase"/>
    <property type="match status" value="1"/>
</dbReference>
<evidence type="ECO:0000256" key="8">
    <source>
        <dbReference type="ARBA" id="ARBA00022842"/>
    </source>
</evidence>
<evidence type="ECO:0000313" key="16">
    <source>
        <dbReference type="EMBL" id="QNU19317.1"/>
    </source>
</evidence>
<feature type="binding site" evidence="11">
    <location>
        <position position="226"/>
    </location>
    <ligand>
        <name>substrate</name>
    </ligand>
</feature>
<keyword evidence="3 11" id="KW-0808">Transferase</keyword>
<dbReference type="Pfam" id="PF10509">
    <property type="entry name" value="GalKase_gal_bdg"/>
    <property type="match status" value="1"/>
</dbReference>
<dbReference type="KEGG" id="gza:IC807_06880"/>